<evidence type="ECO:0000313" key="5">
    <source>
        <dbReference type="Proteomes" id="UP001154282"/>
    </source>
</evidence>
<keyword evidence="5" id="KW-1185">Reference proteome</keyword>
<name>A0AAV0KIQ3_9ROSI</name>
<gene>
    <name evidence="4" type="ORF">LITE_LOCUS18468</name>
</gene>
<sequence>MLPAVTSYSTGSFHGYCNPVVIKDRCLLEEAIKNVIRDLAVATPLKRGLRLCTAATVEGFTQHGTASCRKNVRSCASCLNAARSYLLTTCADHLGGRTFARNGDCYMRFENYIYCDQY</sequence>
<evidence type="ECO:0000259" key="3">
    <source>
        <dbReference type="PROSITE" id="PS51473"/>
    </source>
</evidence>
<protein>
    <recommendedName>
        <fullName evidence="3">Gnk2-homologous domain-containing protein</fullName>
    </recommendedName>
</protein>
<accession>A0AAV0KIQ3</accession>
<feature type="domain" description="Gnk2-homologous" evidence="3">
    <location>
        <begin position="10"/>
        <end position="114"/>
    </location>
</feature>
<evidence type="ECO:0000256" key="2">
    <source>
        <dbReference type="ARBA" id="ARBA00022737"/>
    </source>
</evidence>
<dbReference type="Pfam" id="PF01657">
    <property type="entry name" value="Stress-antifung"/>
    <property type="match status" value="1"/>
</dbReference>
<organism evidence="4 5">
    <name type="scientific">Linum tenue</name>
    <dbReference type="NCBI Taxonomy" id="586396"/>
    <lineage>
        <taxon>Eukaryota</taxon>
        <taxon>Viridiplantae</taxon>
        <taxon>Streptophyta</taxon>
        <taxon>Embryophyta</taxon>
        <taxon>Tracheophyta</taxon>
        <taxon>Spermatophyta</taxon>
        <taxon>Magnoliopsida</taxon>
        <taxon>eudicotyledons</taxon>
        <taxon>Gunneridae</taxon>
        <taxon>Pentapetalae</taxon>
        <taxon>rosids</taxon>
        <taxon>fabids</taxon>
        <taxon>Malpighiales</taxon>
        <taxon>Linaceae</taxon>
        <taxon>Linum</taxon>
    </lineage>
</organism>
<keyword evidence="2" id="KW-0677">Repeat</keyword>
<dbReference type="Gene3D" id="3.30.430.20">
    <property type="entry name" value="Gnk2 domain, C-X8-C-X2-C motif"/>
    <property type="match status" value="1"/>
</dbReference>
<evidence type="ECO:0000313" key="4">
    <source>
        <dbReference type="EMBL" id="CAI0420746.1"/>
    </source>
</evidence>
<evidence type="ECO:0000256" key="1">
    <source>
        <dbReference type="ARBA" id="ARBA00022729"/>
    </source>
</evidence>
<proteinExistence type="predicted"/>
<dbReference type="AlphaFoldDB" id="A0AAV0KIQ3"/>
<dbReference type="Proteomes" id="UP001154282">
    <property type="component" value="Unassembled WGS sequence"/>
</dbReference>
<dbReference type="PROSITE" id="PS51473">
    <property type="entry name" value="GNK2"/>
    <property type="match status" value="1"/>
</dbReference>
<dbReference type="InterPro" id="IPR002902">
    <property type="entry name" value="GNK2"/>
</dbReference>
<dbReference type="InterPro" id="IPR038408">
    <property type="entry name" value="GNK2_sf"/>
</dbReference>
<comment type="caution">
    <text evidence="4">The sequence shown here is derived from an EMBL/GenBank/DDBJ whole genome shotgun (WGS) entry which is preliminary data.</text>
</comment>
<keyword evidence="1" id="KW-0732">Signal</keyword>
<dbReference type="EMBL" id="CAMGYJ010000005">
    <property type="protein sequence ID" value="CAI0420746.1"/>
    <property type="molecule type" value="Genomic_DNA"/>
</dbReference>
<reference evidence="4" key="1">
    <citation type="submission" date="2022-08" db="EMBL/GenBank/DDBJ databases">
        <authorList>
            <person name="Gutierrez-Valencia J."/>
        </authorList>
    </citation>
    <scope>NUCLEOTIDE SEQUENCE</scope>
</reference>